<feature type="compositionally biased region" description="Basic and acidic residues" evidence="1">
    <location>
        <begin position="206"/>
        <end position="227"/>
    </location>
</feature>
<evidence type="ECO:0000256" key="1">
    <source>
        <dbReference type="SAM" id="MobiDB-lite"/>
    </source>
</evidence>
<feature type="compositionally biased region" description="Basic residues" evidence="1">
    <location>
        <begin position="359"/>
        <end position="371"/>
    </location>
</feature>
<feature type="region of interest" description="Disordered" evidence="1">
    <location>
        <begin position="125"/>
        <end position="176"/>
    </location>
</feature>
<proteinExistence type="predicted"/>
<feature type="region of interest" description="Disordered" evidence="1">
    <location>
        <begin position="188"/>
        <end position="248"/>
    </location>
</feature>
<evidence type="ECO:0000313" key="2">
    <source>
        <dbReference type="EMBL" id="KAF7348908.1"/>
    </source>
</evidence>
<dbReference type="AlphaFoldDB" id="A0A8H6XWL9"/>
<dbReference type="EMBL" id="JACAZI010000011">
    <property type="protein sequence ID" value="KAF7348908.1"/>
    <property type="molecule type" value="Genomic_DNA"/>
</dbReference>
<dbReference type="Proteomes" id="UP000620124">
    <property type="component" value="Unassembled WGS sequence"/>
</dbReference>
<sequence>MQGITATSLIGSYDPPAGTEDDYADASDAGEQFLQAMSGVKNSRKLGFISRVTEACMPVLDEEGIKRAARNEVLTSFFLAIENKVQQYSQAVTSDPDLKDKKIPKSVDLFLKAVDRVRQLRRGPRVTASTATVNEVPAAKKPVSESQPVSKGTRRAKAASIGPEDIDSAGEDELSGEDVDMAEAPPIHKAKAKQADPPTDVESEDSEKSKPAKKKLEPLRFSKKTSESKTTPASSSKPGKAPVKAQESDRFLSYNEVEKVMREAGKRIGITATIPHTIEGVQRMDCALRTNLSEIAIRISMETKKYDAVHGEYERLRSIMDEHKIESRDNFIFEELTEPSAPLPLRVPTGPRGGYYRGRGGRGRGGRFRGF</sequence>
<feature type="region of interest" description="Disordered" evidence="1">
    <location>
        <begin position="1"/>
        <end position="22"/>
    </location>
</feature>
<evidence type="ECO:0000313" key="3">
    <source>
        <dbReference type="Proteomes" id="UP000620124"/>
    </source>
</evidence>
<organism evidence="2 3">
    <name type="scientific">Mycena venus</name>
    <dbReference type="NCBI Taxonomy" id="2733690"/>
    <lineage>
        <taxon>Eukaryota</taxon>
        <taxon>Fungi</taxon>
        <taxon>Dikarya</taxon>
        <taxon>Basidiomycota</taxon>
        <taxon>Agaricomycotina</taxon>
        <taxon>Agaricomycetes</taxon>
        <taxon>Agaricomycetidae</taxon>
        <taxon>Agaricales</taxon>
        <taxon>Marasmiineae</taxon>
        <taxon>Mycenaceae</taxon>
        <taxon>Mycena</taxon>
    </lineage>
</organism>
<feature type="compositionally biased region" description="Acidic residues" evidence="1">
    <location>
        <begin position="164"/>
        <end position="176"/>
    </location>
</feature>
<dbReference type="OrthoDB" id="3061935at2759"/>
<feature type="compositionally biased region" description="Polar residues" evidence="1">
    <location>
        <begin position="1"/>
        <end position="10"/>
    </location>
</feature>
<accession>A0A8H6XWL9</accession>
<comment type="caution">
    <text evidence="2">The sequence shown here is derived from an EMBL/GenBank/DDBJ whole genome shotgun (WGS) entry which is preliminary data.</text>
</comment>
<reference evidence="2" key="1">
    <citation type="submission" date="2020-05" db="EMBL/GenBank/DDBJ databases">
        <title>Mycena genomes resolve the evolution of fungal bioluminescence.</title>
        <authorList>
            <person name="Tsai I.J."/>
        </authorList>
    </citation>
    <scope>NUCLEOTIDE SEQUENCE</scope>
    <source>
        <strain evidence="2">CCC161011</strain>
    </source>
</reference>
<name>A0A8H6XWL9_9AGAR</name>
<protein>
    <submittedName>
        <fullName evidence="2">Uncharacterized protein</fullName>
    </submittedName>
</protein>
<feature type="region of interest" description="Disordered" evidence="1">
    <location>
        <begin position="342"/>
        <end position="371"/>
    </location>
</feature>
<keyword evidence="3" id="KW-1185">Reference proteome</keyword>
<feature type="compositionally biased region" description="Polar residues" evidence="1">
    <location>
        <begin position="228"/>
        <end position="237"/>
    </location>
</feature>
<gene>
    <name evidence="2" type="ORF">MVEN_01411100</name>
</gene>